<dbReference type="InterPro" id="IPR051264">
    <property type="entry name" value="FAD-oxidored/transferase_4"/>
</dbReference>
<dbReference type="PATRIC" id="fig|121290.4.peg.3644"/>
<keyword evidence="7" id="KW-1185">Reference proteome</keyword>
<dbReference type="AlphaFoldDB" id="A0A109B9U3"/>
<dbReference type="Gene3D" id="1.10.45.10">
    <property type="entry name" value="Vanillyl-alcohol Oxidase, Chain A, domain 4"/>
    <property type="match status" value="1"/>
</dbReference>
<dbReference type="InterPro" id="IPR016171">
    <property type="entry name" value="Vanillyl_alc_oxidase_C-sub2"/>
</dbReference>
<dbReference type="InterPro" id="IPR006094">
    <property type="entry name" value="Oxid_FAD_bind_N"/>
</dbReference>
<reference evidence="6 7" key="1">
    <citation type="submission" date="2015-10" db="EMBL/GenBank/DDBJ databases">
        <title>Transcriptomic analysis of a linuron degrading triple-species bacterial consortium.</title>
        <authorList>
            <person name="Albers P."/>
        </authorList>
    </citation>
    <scope>NUCLEOTIDE SEQUENCE [LARGE SCALE GENOMIC DNA]</scope>
    <source>
        <strain evidence="6 7">WDL6</strain>
    </source>
</reference>
<dbReference type="Pfam" id="PF01565">
    <property type="entry name" value="FAD_binding_4"/>
    <property type="match status" value="1"/>
</dbReference>
<dbReference type="PANTHER" id="PTHR43716:SF2">
    <property type="entry name" value="BLL6224 PROTEIN"/>
    <property type="match status" value="1"/>
</dbReference>
<evidence type="ECO:0000256" key="2">
    <source>
        <dbReference type="ARBA" id="ARBA00008000"/>
    </source>
</evidence>
<keyword evidence="3" id="KW-0285">Flavoprotein</keyword>
<dbReference type="EMBL" id="LMTR01000089">
    <property type="protein sequence ID" value="KWT64715.1"/>
    <property type="molecule type" value="Genomic_DNA"/>
</dbReference>
<dbReference type="FunFam" id="1.10.45.10:FF:000001">
    <property type="entry name" value="D-lactate dehydrogenase mitochondrial"/>
    <property type="match status" value="1"/>
</dbReference>
<evidence type="ECO:0000256" key="3">
    <source>
        <dbReference type="ARBA" id="ARBA00022630"/>
    </source>
</evidence>
<protein>
    <submittedName>
        <fullName evidence="6">D-2-hydroxyglutarate dehydrogenase</fullName>
    </submittedName>
</protein>
<comment type="caution">
    <text evidence="6">The sequence shown here is derived from an EMBL/GenBank/DDBJ whole genome shotgun (WGS) entry which is preliminary data.</text>
</comment>
<dbReference type="Gene3D" id="3.30.70.2740">
    <property type="match status" value="1"/>
</dbReference>
<organism evidence="6 7">
    <name type="scientific">Hyphomicrobium sulfonivorans</name>
    <dbReference type="NCBI Taxonomy" id="121290"/>
    <lineage>
        <taxon>Bacteria</taxon>
        <taxon>Pseudomonadati</taxon>
        <taxon>Pseudomonadota</taxon>
        <taxon>Alphaproteobacteria</taxon>
        <taxon>Hyphomicrobiales</taxon>
        <taxon>Hyphomicrobiaceae</taxon>
        <taxon>Hyphomicrobium</taxon>
    </lineage>
</organism>
<comment type="similarity">
    <text evidence="2">Belongs to the FAD-binding oxidoreductase/transferase type 4 family.</text>
</comment>
<dbReference type="RefSeq" id="WP_245281964.1">
    <property type="nucleotide sequence ID" value="NZ_LMTR01000089.1"/>
</dbReference>
<dbReference type="InterPro" id="IPR036318">
    <property type="entry name" value="FAD-bd_PCMH-like_sf"/>
</dbReference>
<evidence type="ECO:0000313" key="7">
    <source>
        <dbReference type="Proteomes" id="UP000059074"/>
    </source>
</evidence>
<evidence type="ECO:0000256" key="1">
    <source>
        <dbReference type="ARBA" id="ARBA00001974"/>
    </source>
</evidence>
<dbReference type="SUPFAM" id="SSF55103">
    <property type="entry name" value="FAD-linked oxidases, C-terminal domain"/>
    <property type="match status" value="1"/>
</dbReference>
<comment type="cofactor">
    <cofactor evidence="1">
        <name>FAD</name>
        <dbReference type="ChEBI" id="CHEBI:57692"/>
    </cofactor>
</comment>
<evidence type="ECO:0000313" key="6">
    <source>
        <dbReference type="EMBL" id="KWT64715.1"/>
    </source>
</evidence>
<evidence type="ECO:0000259" key="5">
    <source>
        <dbReference type="PROSITE" id="PS51387"/>
    </source>
</evidence>
<evidence type="ECO:0000256" key="4">
    <source>
        <dbReference type="ARBA" id="ARBA00022827"/>
    </source>
</evidence>
<dbReference type="PANTHER" id="PTHR43716">
    <property type="entry name" value="D-2-HYDROXYGLUTARATE DEHYDROGENASE, MITOCHONDRIAL"/>
    <property type="match status" value="1"/>
</dbReference>
<gene>
    <name evidence="6" type="ORF">APY04_3187</name>
</gene>
<dbReference type="STRING" id="121290.APY04_3187"/>
<accession>A0A109B9U3</accession>
<dbReference type="GO" id="GO:0022904">
    <property type="term" value="P:respiratory electron transport chain"/>
    <property type="evidence" value="ECO:0007669"/>
    <property type="project" value="TreeGrafter"/>
</dbReference>
<dbReference type="InterPro" id="IPR004113">
    <property type="entry name" value="FAD-bd_oxidored_4_C"/>
</dbReference>
<proteinExistence type="inferred from homology"/>
<dbReference type="GO" id="GO:0071949">
    <property type="term" value="F:FAD binding"/>
    <property type="evidence" value="ECO:0007669"/>
    <property type="project" value="InterPro"/>
</dbReference>
<dbReference type="InterPro" id="IPR016166">
    <property type="entry name" value="FAD-bd_PCMH"/>
</dbReference>
<name>A0A109B9U3_HYPSL</name>
<dbReference type="GO" id="GO:0003824">
    <property type="term" value="F:catalytic activity"/>
    <property type="evidence" value="ECO:0007669"/>
    <property type="project" value="InterPro"/>
</dbReference>
<feature type="domain" description="FAD-binding PCMH-type" evidence="5">
    <location>
        <begin position="49"/>
        <end position="234"/>
    </location>
</feature>
<keyword evidence="4" id="KW-0274">FAD</keyword>
<dbReference type="SUPFAM" id="SSF56176">
    <property type="entry name" value="FAD-binding/transporter-associated domain-like"/>
    <property type="match status" value="1"/>
</dbReference>
<dbReference type="Proteomes" id="UP000059074">
    <property type="component" value="Unassembled WGS sequence"/>
</dbReference>
<sequence>MSASQDDTATISAAHADALARMVDVVGPEHALADLSAQTAYLHELRGLYTGAAALVLRPKSTAEVSALLSIANGAGIGVVPQGGNTGLVGGQIPKRLSGDDRPQVVISLSRLNRVRSVDADGGTMIVEAGVTLAQAQTAADNVGRLFPLSLASEDSCQIGGVLATNAGGVGVLAYGNARALALGLEVVTADGRVWEGLRRLKKDNTGYDLRDLFIGSEGTLGVITAAALKLFPRPAETAVAFAALPDLQSVSALFSLAEARAHSGLTAFEFMSAFTLDLVTRHVPGNSMPVKTAAPWYVLIELSSHEAGDHANERMERLLSEAIARGFVRDATVATSLAQQKALWRLRESASEAQHGEGGSIKHDVSVPVARIAEFVAAANATVERICPSARPVVFGHFGDGNVHYNVTQPAAMDKQTFLELWTTMTGAVHEVIASLDGSISAEHGIGQMKRDDLRRFKSPQEIKLMQRIKDALDPNGILNPGKVL</sequence>
<dbReference type="Pfam" id="PF02913">
    <property type="entry name" value="FAD-oxidase_C"/>
    <property type="match status" value="1"/>
</dbReference>
<dbReference type="Gene3D" id="3.30.43.10">
    <property type="entry name" value="Uridine Diphospho-n-acetylenolpyruvylglucosamine Reductase, domain 2"/>
    <property type="match status" value="1"/>
</dbReference>
<dbReference type="InterPro" id="IPR016164">
    <property type="entry name" value="FAD-linked_Oxase-like_C"/>
</dbReference>
<dbReference type="PROSITE" id="PS51387">
    <property type="entry name" value="FAD_PCMH"/>
    <property type="match status" value="1"/>
</dbReference>
<dbReference type="Gene3D" id="3.30.70.2190">
    <property type="match status" value="1"/>
</dbReference>
<dbReference type="Gene3D" id="3.30.465.10">
    <property type="match status" value="1"/>
</dbReference>
<dbReference type="InterPro" id="IPR016169">
    <property type="entry name" value="FAD-bd_PCMH_sub2"/>
</dbReference>
<dbReference type="InterPro" id="IPR016167">
    <property type="entry name" value="FAD-bd_PCMH_sub1"/>
</dbReference>